<name>A0A0N1NXR4_9EURO</name>
<protein>
    <submittedName>
        <fullName evidence="1">Uncharacterized protein</fullName>
    </submittedName>
</protein>
<proteinExistence type="predicted"/>
<reference evidence="1 2" key="1">
    <citation type="submission" date="2015-06" db="EMBL/GenBank/DDBJ databases">
        <title>Draft genome of the ant-associated black yeast Phialophora attae CBS 131958.</title>
        <authorList>
            <person name="Moreno L.F."/>
            <person name="Stielow B.J."/>
            <person name="de Hoog S."/>
            <person name="Vicente V.A."/>
            <person name="Weiss V.A."/>
            <person name="de Vries M."/>
            <person name="Cruz L.M."/>
            <person name="Souza E.M."/>
        </authorList>
    </citation>
    <scope>NUCLEOTIDE SEQUENCE [LARGE SCALE GENOMIC DNA]</scope>
    <source>
        <strain evidence="1 2">CBS 131958</strain>
    </source>
</reference>
<gene>
    <name evidence="1" type="ORF">AB675_1263</name>
</gene>
<organism evidence="1 2">
    <name type="scientific">Cyphellophora attinorum</name>
    <dbReference type="NCBI Taxonomy" id="1664694"/>
    <lineage>
        <taxon>Eukaryota</taxon>
        <taxon>Fungi</taxon>
        <taxon>Dikarya</taxon>
        <taxon>Ascomycota</taxon>
        <taxon>Pezizomycotina</taxon>
        <taxon>Eurotiomycetes</taxon>
        <taxon>Chaetothyriomycetidae</taxon>
        <taxon>Chaetothyriales</taxon>
        <taxon>Cyphellophoraceae</taxon>
        <taxon>Cyphellophora</taxon>
    </lineage>
</organism>
<evidence type="ECO:0000313" key="2">
    <source>
        <dbReference type="Proteomes" id="UP000038010"/>
    </source>
</evidence>
<comment type="caution">
    <text evidence="1">The sequence shown here is derived from an EMBL/GenBank/DDBJ whole genome shotgun (WGS) entry which is preliminary data.</text>
</comment>
<dbReference type="EMBL" id="LFJN01000037">
    <property type="protein sequence ID" value="KPI35715.1"/>
    <property type="molecule type" value="Genomic_DNA"/>
</dbReference>
<dbReference type="GeneID" id="28733020"/>
<dbReference type="VEuPathDB" id="FungiDB:AB675_1263"/>
<evidence type="ECO:0000313" key="1">
    <source>
        <dbReference type="EMBL" id="KPI35715.1"/>
    </source>
</evidence>
<sequence length="120" mass="13693">MSQPLSAPSRFEASPTLDTMPLEILEMIIAFAIPDIVTIHIISAHSSLAWEQPYEFWWGPIWVKNLLHVSKPIGRVAWKILCKRAVLKLEGFRMLSGAPVRAAGQKKAREYFERLITSEY</sequence>
<dbReference type="RefSeq" id="XP_017995678.1">
    <property type="nucleotide sequence ID" value="XM_018141140.1"/>
</dbReference>
<keyword evidence="2" id="KW-1185">Reference proteome</keyword>
<accession>A0A0N1NXR4</accession>
<dbReference type="Proteomes" id="UP000038010">
    <property type="component" value="Unassembled WGS sequence"/>
</dbReference>
<dbReference type="AlphaFoldDB" id="A0A0N1NXR4"/>